<feature type="compositionally biased region" description="Low complexity" evidence="1">
    <location>
        <begin position="139"/>
        <end position="157"/>
    </location>
</feature>
<dbReference type="EMBL" id="QEAN01000135">
    <property type="protein sequence ID" value="TPX46448.1"/>
    <property type="molecule type" value="Genomic_DNA"/>
</dbReference>
<feature type="region of interest" description="Disordered" evidence="1">
    <location>
        <begin position="353"/>
        <end position="397"/>
    </location>
</feature>
<gene>
    <name evidence="3" type="ORF">SeMB42_g03691</name>
</gene>
<feature type="signal peptide" evidence="2">
    <location>
        <begin position="1"/>
        <end position="18"/>
    </location>
</feature>
<dbReference type="Proteomes" id="UP000317494">
    <property type="component" value="Unassembled WGS sequence"/>
</dbReference>
<comment type="caution">
    <text evidence="3">The sequence shown here is derived from an EMBL/GenBank/DDBJ whole genome shotgun (WGS) entry which is preliminary data.</text>
</comment>
<evidence type="ECO:0000256" key="1">
    <source>
        <dbReference type="SAM" id="MobiDB-lite"/>
    </source>
</evidence>
<feature type="region of interest" description="Disordered" evidence="1">
    <location>
        <begin position="481"/>
        <end position="524"/>
    </location>
</feature>
<feature type="region of interest" description="Disordered" evidence="1">
    <location>
        <begin position="746"/>
        <end position="769"/>
    </location>
</feature>
<reference evidence="3 4" key="1">
    <citation type="journal article" date="2019" name="Sci. Rep.">
        <title>Comparative genomics of chytrid fungi reveal insights into the obligate biotrophic and pathogenic lifestyle of Synchytrium endobioticum.</title>
        <authorList>
            <person name="van de Vossenberg B.T.L.H."/>
            <person name="Warris S."/>
            <person name="Nguyen H.D.T."/>
            <person name="van Gent-Pelzer M.P.E."/>
            <person name="Joly D.L."/>
            <person name="van de Geest H.C."/>
            <person name="Bonants P.J.M."/>
            <person name="Smith D.S."/>
            <person name="Levesque C.A."/>
            <person name="van der Lee T.A.J."/>
        </authorList>
    </citation>
    <scope>NUCLEOTIDE SEQUENCE [LARGE SCALE GENOMIC DNA]</scope>
    <source>
        <strain evidence="3 4">MB42</strain>
    </source>
</reference>
<organism evidence="3 4">
    <name type="scientific">Synchytrium endobioticum</name>
    <dbReference type="NCBI Taxonomy" id="286115"/>
    <lineage>
        <taxon>Eukaryota</taxon>
        <taxon>Fungi</taxon>
        <taxon>Fungi incertae sedis</taxon>
        <taxon>Chytridiomycota</taxon>
        <taxon>Chytridiomycota incertae sedis</taxon>
        <taxon>Chytridiomycetes</taxon>
        <taxon>Synchytriales</taxon>
        <taxon>Synchytriaceae</taxon>
        <taxon>Synchytrium</taxon>
    </lineage>
</organism>
<evidence type="ECO:0000313" key="3">
    <source>
        <dbReference type="EMBL" id="TPX46448.1"/>
    </source>
</evidence>
<feature type="compositionally biased region" description="Polar residues" evidence="1">
    <location>
        <begin position="211"/>
        <end position="222"/>
    </location>
</feature>
<dbReference type="AlphaFoldDB" id="A0A507D5J0"/>
<dbReference type="VEuPathDB" id="FungiDB:SeMB42_g03691"/>
<evidence type="ECO:0000256" key="2">
    <source>
        <dbReference type="SAM" id="SignalP"/>
    </source>
</evidence>
<keyword evidence="2" id="KW-0732">Signal</keyword>
<evidence type="ECO:0000313" key="4">
    <source>
        <dbReference type="Proteomes" id="UP000317494"/>
    </source>
</evidence>
<feature type="chain" id="PRO_5021189498" evidence="2">
    <location>
        <begin position="19"/>
        <end position="801"/>
    </location>
</feature>
<feature type="compositionally biased region" description="Polar residues" evidence="1">
    <location>
        <begin position="490"/>
        <end position="501"/>
    </location>
</feature>
<feature type="compositionally biased region" description="Polar residues" evidence="1">
    <location>
        <begin position="358"/>
        <end position="370"/>
    </location>
</feature>
<feature type="compositionally biased region" description="Low complexity" evidence="1">
    <location>
        <begin position="751"/>
        <end position="765"/>
    </location>
</feature>
<name>A0A507D5J0_9FUNG</name>
<feature type="compositionally biased region" description="Polar residues" evidence="1">
    <location>
        <begin position="388"/>
        <end position="397"/>
    </location>
</feature>
<proteinExistence type="predicted"/>
<feature type="compositionally biased region" description="Basic residues" evidence="1">
    <location>
        <begin position="374"/>
        <end position="387"/>
    </location>
</feature>
<feature type="region of interest" description="Disordered" evidence="1">
    <location>
        <begin position="139"/>
        <end position="222"/>
    </location>
</feature>
<protein>
    <submittedName>
        <fullName evidence="3">Uncharacterized protein</fullName>
    </submittedName>
</protein>
<keyword evidence="4" id="KW-1185">Reference proteome</keyword>
<accession>A0A507D5J0</accession>
<sequence>MTRVHWLFHFLLSHSLSASWLYDAATAITATARHDSSQIPWWPQTATAFSLVAPASSRNTLGSTSFFTSIRRVNSHQHGSQHKPHSSQHHVAVVVLHSDDVRRQRPHTTIVPISHEQPEFNSLSMGAEPSWKVYPFGSVPSSASPSRSSSVISNKKSQSGRKTAPVDPSTTTSPGLGPEDASLPHPLKPSSSQKNRKNVVDEAQGDRDVSDTITTPSESVQKVSSRQLLKTSVLTFGTLSLPPSCALDSSQPQLSSSCPLSSNPSLPSWKGSKALGKSVAACKRAPNISQQTNDYIRSVADGNDIGIGVVNQARVTEIVSRSVMKQENPESMLFGRLSTTILQLPYVPMNSGLVGRDATSSPESVSPQQDARSRHPTRTTAKRKRSSQKTIDSSNVAFGNPTQAAISVNEDLPYDPDWTFTDLTPWSGRPWTATTFPSVQSSTNRIREALSNHSINIGFKIASDMDDDEVDGRDLDQHIESEEHQEQEQPSRISDTISEQPQPGEPCLDNRGSPSPTPQSPNVSSGSNFPWFFLSKGGHLATSSSSNVAIKPKPYIPPEELKENWPKQRNELVNHVSNIKYKCLNAANTIDARLEFDAKLPPLPKKDAGTTMSSSVTSTLLSSSKSQQHHLALTDPPLKAPASSDKLLWDVMNSGLSRRIQLTDLKPLQNQQTSDGVSSPGIVFSSSASLTSQPTYAKRWLKDDNADFVRLSKHSSVALMTLRDLQRVFPPARPCIDNVAGVVDTGRRCGSTRSETSRSATESSSKGPTLQPAVLLPVGVLRVGHALQFNQGSWKACDNVM</sequence>
<feature type="compositionally biased region" description="Basic and acidic residues" evidence="1">
    <location>
        <begin position="198"/>
        <end position="210"/>
    </location>
</feature>